<dbReference type="SMART" id="SM00450">
    <property type="entry name" value="RHOD"/>
    <property type="match status" value="2"/>
</dbReference>
<dbReference type="Pfam" id="PF00581">
    <property type="entry name" value="Rhodanese"/>
    <property type="match status" value="2"/>
</dbReference>
<sequence length="248" mass="26288">MSSSATSPFISRIPAAARLIYVSTEASLPDNLLPNSLPTWIARHYAGEGGGDRGRLPLPERAAVRAWLAQEGIDSQTDVVVYDAGNGSSAARAWWVLNWAGHHRVAILDGGLKSGNPEAAAAEPTVFTSHGSFQSITSEEIGQNPQGFLLVDARGTSAFDGDGSAPAHLPGAINIPMALLQDAEGKLLPYSQRKGLVDEFNLKQRDRPLVIYCGSGNAAAWLAAALQDLDIDPTLYVGSWSAWSARQA</sequence>
<accession>A0A1S8YM35</accession>
<keyword evidence="1" id="KW-0808">Transferase</keyword>
<reference evidence="4 5" key="1">
    <citation type="submission" date="2016-12" db="EMBL/GenBank/DDBJ databases">
        <title>Izhakiella australiana sp. nov. of genus Izhakiella isolated from Australian desert.</title>
        <authorList>
            <person name="Ji M."/>
        </authorList>
    </citation>
    <scope>NUCLEOTIDE SEQUENCE [LARGE SCALE GENOMIC DNA]</scope>
    <source>
        <strain evidence="4 5">D4N98</strain>
    </source>
</reference>
<keyword evidence="5" id="KW-1185">Reference proteome</keyword>
<organism evidence="4 5">
    <name type="scientific">Izhakiella australiensis</name>
    <dbReference type="NCBI Taxonomy" id="1926881"/>
    <lineage>
        <taxon>Bacteria</taxon>
        <taxon>Pseudomonadati</taxon>
        <taxon>Pseudomonadota</taxon>
        <taxon>Gammaproteobacteria</taxon>
        <taxon>Enterobacterales</taxon>
        <taxon>Erwiniaceae</taxon>
        <taxon>Izhakiella</taxon>
    </lineage>
</organism>
<dbReference type="PANTHER" id="PTHR11364:SF27">
    <property type="entry name" value="SULFURTRANSFERASE"/>
    <property type="match status" value="1"/>
</dbReference>
<evidence type="ECO:0000313" key="4">
    <source>
        <dbReference type="EMBL" id="OON39816.1"/>
    </source>
</evidence>
<evidence type="ECO:0000259" key="3">
    <source>
        <dbReference type="PROSITE" id="PS50206"/>
    </source>
</evidence>
<dbReference type="PROSITE" id="PS50206">
    <property type="entry name" value="RHODANESE_3"/>
    <property type="match status" value="2"/>
</dbReference>
<dbReference type="InterPro" id="IPR036873">
    <property type="entry name" value="Rhodanese-like_dom_sf"/>
</dbReference>
<comment type="caution">
    <text evidence="4">The sequence shown here is derived from an EMBL/GenBank/DDBJ whole genome shotgun (WGS) entry which is preliminary data.</text>
</comment>
<feature type="domain" description="Rhodanese" evidence="3">
    <location>
        <begin position="59"/>
        <end position="124"/>
    </location>
</feature>
<proteinExistence type="predicted"/>
<dbReference type="RefSeq" id="WP_078003005.1">
    <property type="nucleotide sequence ID" value="NZ_MRUL01000007.1"/>
</dbReference>
<evidence type="ECO:0000313" key="5">
    <source>
        <dbReference type="Proteomes" id="UP000190667"/>
    </source>
</evidence>
<dbReference type="EMBL" id="MRUL01000007">
    <property type="protein sequence ID" value="OON39816.1"/>
    <property type="molecule type" value="Genomic_DNA"/>
</dbReference>
<dbReference type="PANTHER" id="PTHR11364">
    <property type="entry name" value="THIOSULFATE SULFERTANSFERASE"/>
    <property type="match status" value="1"/>
</dbReference>
<dbReference type="GO" id="GO:0004792">
    <property type="term" value="F:thiosulfate-cyanide sulfurtransferase activity"/>
    <property type="evidence" value="ECO:0007669"/>
    <property type="project" value="TreeGrafter"/>
</dbReference>
<dbReference type="SUPFAM" id="SSF52821">
    <property type="entry name" value="Rhodanese/Cell cycle control phosphatase"/>
    <property type="match status" value="2"/>
</dbReference>
<evidence type="ECO:0000256" key="1">
    <source>
        <dbReference type="ARBA" id="ARBA00022679"/>
    </source>
</evidence>
<gene>
    <name evidence="4" type="ORF">BTJ39_12345</name>
</gene>
<feature type="domain" description="Rhodanese" evidence="3">
    <location>
        <begin position="144"/>
        <end position="248"/>
    </location>
</feature>
<keyword evidence="2" id="KW-0677">Repeat</keyword>
<dbReference type="AlphaFoldDB" id="A0A1S8YM35"/>
<dbReference type="InterPro" id="IPR045078">
    <property type="entry name" value="TST/MPST-like"/>
</dbReference>
<dbReference type="OrthoDB" id="9814704at2"/>
<evidence type="ECO:0000256" key="2">
    <source>
        <dbReference type="ARBA" id="ARBA00022737"/>
    </source>
</evidence>
<dbReference type="STRING" id="1926881.BTJ39_12345"/>
<protein>
    <recommendedName>
        <fullName evidence="3">Rhodanese domain-containing protein</fullName>
    </recommendedName>
</protein>
<dbReference type="InterPro" id="IPR001763">
    <property type="entry name" value="Rhodanese-like_dom"/>
</dbReference>
<dbReference type="Gene3D" id="3.40.250.10">
    <property type="entry name" value="Rhodanese-like domain"/>
    <property type="match status" value="2"/>
</dbReference>
<dbReference type="Proteomes" id="UP000190667">
    <property type="component" value="Unassembled WGS sequence"/>
</dbReference>
<name>A0A1S8YM35_9GAMM</name>